<dbReference type="EMBL" id="CAWYQH010000174">
    <property type="protein sequence ID" value="CAK8698387.1"/>
    <property type="molecule type" value="Genomic_DNA"/>
</dbReference>
<organism evidence="2 3">
    <name type="scientific">Clavelina lepadiformis</name>
    <name type="common">Light-bulb sea squirt</name>
    <name type="synonym">Ascidia lepadiformis</name>
    <dbReference type="NCBI Taxonomy" id="159417"/>
    <lineage>
        <taxon>Eukaryota</taxon>
        <taxon>Metazoa</taxon>
        <taxon>Chordata</taxon>
        <taxon>Tunicata</taxon>
        <taxon>Ascidiacea</taxon>
        <taxon>Aplousobranchia</taxon>
        <taxon>Clavelinidae</taxon>
        <taxon>Clavelina</taxon>
    </lineage>
</organism>
<feature type="region of interest" description="Disordered" evidence="1">
    <location>
        <begin position="42"/>
        <end position="71"/>
    </location>
</feature>
<dbReference type="Proteomes" id="UP001642483">
    <property type="component" value="Unassembled WGS sequence"/>
</dbReference>
<protein>
    <submittedName>
        <fullName evidence="2">Uncharacterized protein</fullName>
    </submittedName>
</protein>
<accession>A0ABP0H3E3</accession>
<sequence>MSDPRSGRRVRAEEISERTLVETLTKIKKKLKYGEMGTATANTIFPVGHPDHRASSDASVETPSESKETRTHEFQFQTLNIRATVQAVHQSLYDVTVPNFRSYV</sequence>
<evidence type="ECO:0000313" key="2">
    <source>
        <dbReference type="EMBL" id="CAK8698387.1"/>
    </source>
</evidence>
<evidence type="ECO:0000256" key="1">
    <source>
        <dbReference type="SAM" id="MobiDB-lite"/>
    </source>
</evidence>
<keyword evidence="3" id="KW-1185">Reference proteome</keyword>
<gene>
    <name evidence="2" type="ORF">CVLEPA_LOCUS31824</name>
</gene>
<comment type="caution">
    <text evidence="2">The sequence shown here is derived from an EMBL/GenBank/DDBJ whole genome shotgun (WGS) entry which is preliminary data.</text>
</comment>
<evidence type="ECO:0000313" key="3">
    <source>
        <dbReference type="Proteomes" id="UP001642483"/>
    </source>
</evidence>
<proteinExistence type="predicted"/>
<reference evidence="2 3" key="1">
    <citation type="submission" date="2024-02" db="EMBL/GenBank/DDBJ databases">
        <authorList>
            <person name="Daric V."/>
            <person name="Darras S."/>
        </authorList>
    </citation>
    <scope>NUCLEOTIDE SEQUENCE [LARGE SCALE GENOMIC DNA]</scope>
</reference>
<name>A0ABP0H3E3_CLALP</name>